<evidence type="ECO:0000313" key="4">
    <source>
        <dbReference type="Proteomes" id="UP000233435"/>
    </source>
</evidence>
<name>A0A2N3HGF6_9FLAO</name>
<reference evidence="3 4" key="1">
    <citation type="submission" date="2017-12" db="EMBL/GenBank/DDBJ databases">
        <title>Confluentibacter flavum sp. nov., isolated from the saline lake.</title>
        <authorList>
            <person name="Yu L."/>
        </authorList>
    </citation>
    <scope>NUCLEOTIDE SEQUENCE [LARGE SCALE GENOMIC DNA]</scope>
    <source>
        <strain evidence="3 4">3B</strain>
    </source>
</reference>
<dbReference type="InterPro" id="IPR051203">
    <property type="entry name" value="Polysaccharide_Synthase-Rel"/>
</dbReference>
<dbReference type="PANTHER" id="PTHR43318">
    <property type="entry name" value="UDP-N-ACETYLGLUCOSAMINE 4,6-DEHYDRATASE"/>
    <property type="match status" value="1"/>
</dbReference>
<gene>
    <name evidence="3" type="ORF">CSW08_14695</name>
</gene>
<dbReference type="InterPro" id="IPR036291">
    <property type="entry name" value="NAD(P)-bd_dom_sf"/>
</dbReference>
<sequence length="353" mass="39798">MIEKTSNRIHQLLNDSGLLSFKKMNNEPFVSYDFSEETIFITGAAGSIGSGIVNRLLHCSFKQLILIDNAESSLYYLIKELELQNHKNIGFSILDVRDKESMEWLFKAYQPTLIFHAAAYKHVSLMEDNPYEAVKLNVFATKLLADLAIKHKIKKFIFISTDKAVNPISVMGRTKFIAEMYLDALNSSDDTIFLIARFGNVFGSNGSVVPLFIKQIESGKPITITNKKATRYFIDKNKACSLILKMATMPKLEGNHFTFNMGEPIKIIDVAKALAKIYNYKTKIKITKLKVGEKLHEAVVSENEILTPTNDKDIFIILKKGNSRNKTIDIASLNQITPNNSVSEIKEILASYI</sequence>
<keyword evidence="4" id="KW-1185">Reference proteome</keyword>
<comment type="similarity">
    <text evidence="1">Belongs to the polysaccharide synthase family.</text>
</comment>
<dbReference type="EMBL" id="PJEO01000052">
    <property type="protein sequence ID" value="PKQ44051.1"/>
    <property type="molecule type" value="Genomic_DNA"/>
</dbReference>
<dbReference type="AlphaFoldDB" id="A0A2N3HGF6"/>
<evidence type="ECO:0000256" key="1">
    <source>
        <dbReference type="ARBA" id="ARBA00007430"/>
    </source>
</evidence>
<dbReference type="Gene3D" id="3.40.50.720">
    <property type="entry name" value="NAD(P)-binding Rossmann-like Domain"/>
    <property type="match status" value="1"/>
</dbReference>
<dbReference type="RefSeq" id="WP_106660631.1">
    <property type="nucleotide sequence ID" value="NZ_PJEO01000052.1"/>
</dbReference>
<dbReference type="InterPro" id="IPR003869">
    <property type="entry name" value="Polysac_CapD-like"/>
</dbReference>
<accession>A0A2N3HGF6</accession>
<feature type="domain" description="Polysaccharide biosynthesis protein CapD-like" evidence="2">
    <location>
        <begin position="39"/>
        <end position="317"/>
    </location>
</feature>
<comment type="caution">
    <text evidence="3">The sequence shown here is derived from an EMBL/GenBank/DDBJ whole genome shotgun (WGS) entry which is preliminary data.</text>
</comment>
<proteinExistence type="inferred from homology"/>
<dbReference type="CDD" id="cd05237">
    <property type="entry name" value="UDP_invert_4-6DH_SDR_e"/>
    <property type="match status" value="1"/>
</dbReference>
<evidence type="ECO:0000259" key="2">
    <source>
        <dbReference type="Pfam" id="PF02719"/>
    </source>
</evidence>
<protein>
    <recommendedName>
        <fullName evidence="2">Polysaccharide biosynthesis protein CapD-like domain-containing protein</fullName>
    </recommendedName>
</protein>
<dbReference type="PANTHER" id="PTHR43318:SF1">
    <property type="entry name" value="POLYSACCHARIDE BIOSYNTHESIS PROTEIN EPSC-RELATED"/>
    <property type="match status" value="1"/>
</dbReference>
<dbReference type="SUPFAM" id="SSF51735">
    <property type="entry name" value="NAD(P)-binding Rossmann-fold domains"/>
    <property type="match status" value="1"/>
</dbReference>
<dbReference type="Proteomes" id="UP000233435">
    <property type="component" value="Unassembled WGS sequence"/>
</dbReference>
<organism evidence="3 4">
    <name type="scientific">Confluentibacter flavum</name>
    <dbReference type="NCBI Taxonomy" id="1909700"/>
    <lineage>
        <taxon>Bacteria</taxon>
        <taxon>Pseudomonadati</taxon>
        <taxon>Bacteroidota</taxon>
        <taxon>Flavobacteriia</taxon>
        <taxon>Flavobacteriales</taxon>
        <taxon>Flavobacteriaceae</taxon>
        <taxon>Confluentibacter</taxon>
    </lineage>
</organism>
<dbReference type="Pfam" id="PF02719">
    <property type="entry name" value="Polysacc_synt_2"/>
    <property type="match status" value="1"/>
</dbReference>
<evidence type="ECO:0000313" key="3">
    <source>
        <dbReference type="EMBL" id="PKQ44051.1"/>
    </source>
</evidence>
<dbReference type="OrthoDB" id="9803111at2"/>